<dbReference type="PANTHER" id="PTHR11067:SF9">
    <property type="entry name" value="INOSINE TRIPHOSPHATE PYROPHOSPHATASE"/>
    <property type="match status" value="1"/>
</dbReference>
<accession>X0XEW2</accession>
<dbReference type="GO" id="GO:0000166">
    <property type="term" value="F:nucleotide binding"/>
    <property type="evidence" value="ECO:0007669"/>
    <property type="project" value="UniProtKB-KW"/>
</dbReference>
<dbReference type="Pfam" id="PF01725">
    <property type="entry name" value="Ham1p_like"/>
    <property type="match status" value="1"/>
</dbReference>
<evidence type="ECO:0000256" key="8">
    <source>
        <dbReference type="ARBA" id="ARBA00023080"/>
    </source>
</evidence>
<evidence type="ECO:0000256" key="12">
    <source>
        <dbReference type="ARBA" id="ARBA00071289"/>
    </source>
</evidence>
<dbReference type="CDD" id="cd00515">
    <property type="entry name" value="HAM1"/>
    <property type="match status" value="1"/>
</dbReference>
<comment type="catalytic activity">
    <reaction evidence="10">
        <text>XTP + H2O = XMP + diphosphate + H(+)</text>
        <dbReference type="Rhea" id="RHEA:28610"/>
        <dbReference type="ChEBI" id="CHEBI:15377"/>
        <dbReference type="ChEBI" id="CHEBI:15378"/>
        <dbReference type="ChEBI" id="CHEBI:33019"/>
        <dbReference type="ChEBI" id="CHEBI:57464"/>
        <dbReference type="ChEBI" id="CHEBI:61314"/>
        <dbReference type="EC" id="3.6.1.66"/>
    </reaction>
</comment>
<dbReference type="NCBIfam" id="TIGR00042">
    <property type="entry name" value="RdgB/HAM1 family non-canonical purine NTP pyrophosphatase"/>
    <property type="match status" value="1"/>
</dbReference>
<evidence type="ECO:0000256" key="13">
    <source>
        <dbReference type="ARBA" id="ARBA00075987"/>
    </source>
</evidence>
<reference evidence="17" key="1">
    <citation type="journal article" date="2014" name="Front. Microbiol.">
        <title>High frequency of phylogenetically diverse reductive dehalogenase-homologous genes in deep subseafloor sedimentary metagenomes.</title>
        <authorList>
            <person name="Kawai M."/>
            <person name="Futagami T."/>
            <person name="Toyoda A."/>
            <person name="Takaki Y."/>
            <person name="Nishi S."/>
            <person name="Hori S."/>
            <person name="Arai W."/>
            <person name="Tsubouchi T."/>
            <person name="Morono Y."/>
            <person name="Uchiyama I."/>
            <person name="Ito T."/>
            <person name="Fujiyama A."/>
            <person name="Inagaki F."/>
            <person name="Takami H."/>
        </authorList>
    </citation>
    <scope>NUCLEOTIDE SEQUENCE</scope>
    <source>
        <strain evidence="17">Expedition CK06-06</strain>
    </source>
</reference>
<evidence type="ECO:0000256" key="1">
    <source>
        <dbReference type="ARBA" id="ARBA00001946"/>
    </source>
</evidence>
<dbReference type="InterPro" id="IPR002637">
    <property type="entry name" value="RdgB/HAM1"/>
</dbReference>
<evidence type="ECO:0000256" key="9">
    <source>
        <dbReference type="ARBA" id="ARBA00051875"/>
    </source>
</evidence>
<name>X0XEW2_9ZZZZ</name>
<dbReference type="EC" id="3.6.1.66" evidence="11"/>
<evidence type="ECO:0000256" key="7">
    <source>
        <dbReference type="ARBA" id="ARBA00022842"/>
    </source>
</evidence>
<gene>
    <name evidence="17" type="ORF">S01H1_64391</name>
</gene>
<evidence type="ECO:0000256" key="4">
    <source>
        <dbReference type="ARBA" id="ARBA00022723"/>
    </source>
</evidence>
<comment type="catalytic activity">
    <reaction evidence="9">
        <text>dITP + H2O = dIMP + diphosphate + H(+)</text>
        <dbReference type="Rhea" id="RHEA:28342"/>
        <dbReference type="ChEBI" id="CHEBI:15377"/>
        <dbReference type="ChEBI" id="CHEBI:15378"/>
        <dbReference type="ChEBI" id="CHEBI:33019"/>
        <dbReference type="ChEBI" id="CHEBI:61194"/>
        <dbReference type="ChEBI" id="CHEBI:61382"/>
        <dbReference type="EC" id="3.6.1.66"/>
    </reaction>
</comment>
<organism evidence="17">
    <name type="scientific">marine sediment metagenome</name>
    <dbReference type="NCBI Taxonomy" id="412755"/>
    <lineage>
        <taxon>unclassified sequences</taxon>
        <taxon>metagenomes</taxon>
        <taxon>ecological metagenomes</taxon>
    </lineage>
</organism>
<keyword evidence="8" id="KW-0546">Nucleotide metabolism</keyword>
<protein>
    <recommendedName>
        <fullName evidence="12">dITP/XTP pyrophosphatase</fullName>
        <ecNumber evidence="11">3.6.1.66</ecNumber>
    </recommendedName>
    <alternativeName>
        <fullName evidence="13">Non-canonical purine NTP pyrophosphatase</fullName>
    </alternativeName>
    <alternativeName>
        <fullName evidence="14">Non-standard purine NTP pyrophosphatase</fullName>
    </alternativeName>
    <alternativeName>
        <fullName evidence="16">Nucleoside-triphosphate diphosphatase</fullName>
    </alternativeName>
    <alternativeName>
        <fullName evidence="15">Nucleoside-triphosphate pyrophosphatase</fullName>
    </alternativeName>
</protein>
<evidence type="ECO:0000313" key="17">
    <source>
        <dbReference type="EMBL" id="GAG41640.1"/>
    </source>
</evidence>
<keyword evidence="7" id="KW-0460">Magnesium</keyword>
<evidence type="ECO:0000256" key="2">
    <source>
        <dbReference type="ARBA" id="ARBA00008023"/>
    </source>
</evidence>
<dbReference type="GO" id="GO:0017111">
    <property type="term" value="F:ribonucleoside triphosphate phosphatase activity"/>
    <property type="evidence" value="ECO:0007669"/>
    <property type="project" value="InterPro"/>
</dbReference>
<comment type="caution">
    <text evidence="17">The sequence shown here is derived from an EMBL/GenBank/DDBJ whole genome shotgun (WGS) entry which is preliminary data.</text>
</comment>
<dbReference type="GO" id="GO:0009117">
    <property type="term" value="P:nucleotide metabolic process"/>
    <property type="evidence" value="ECO:0007669"/>
    <property type="project" value="UniProtKB-KW"/>
</dbReference>
<evidence type="ECO:0000256" key="5">
    <source>
        <dbReference type="ARBA" id="ARBA00022741"/>
    </source>
</evidence>
<dbReference type="PANTHER" id="PTHR11067">
    <property type="entry name" value="INOSINE TRIPHOSPHATE PYROPHOSPHATASE/HAM1 PROTEIN"/>
    <property type="match status" value="1"/>
</dbReference>
<dbReference type="Gene3D" id="3.90.950.10">
    <property type="match status" value="1"/>
</dbReference>
<dbReference type="AlphaFoldDB" id="X0XEW2"/>
<evidence type="ECO:0000256" key="3">
    <source>
        <dbReference type="ARBA" id="ARBA00011738"/>
    </source>
</evidence>
<dbReference type="GO" id="GO:0036222">
    <property type="term" value="F:XTP diphosphatase activity"/>
    <property type="evidence" value="ECO:0007669"/>
    <property type="project" value="UniProtKB-ARBA"/>
</dbReference>
<sequence length="203" mass="21657">LVASTNPGKVSEISAMLGGDVEWVGLGDFAGIAEIVEDGASFAANARKKALGYAKLTGCWTIADDSGLVIDELGGEPGVNSARFSGERENGITRKEQDKRNIAKVLELLSGAATEKRGARFVCCLCLAKPEGVLFESEGTVEGYITESEIGENGFGYDPIFYIAELGRTAGQLSRQEKNSVSHRGGAIRKLKPFLKKLLEKGR</sequence>
<dbReference type="InterPro" id="IPR029001">
    <property type="entry name" value="ITPase-like_fam"/>
</dbReference>
<evidence type="ECO:0000256" key="15">
    <source>
        <dbReference type="ARBA" id="ARBA00083186"/>
    </source>
</evidence>
<dbReference type="EMBL" id="BARS01042439">
    <property type="protein sequence ID" value="GAG41640.1"/>
    <property type="molecule type" value="Genomic_DNA"/>
</dbReference>
<keyword evidence="4" id="KW-0479">Metal-binding</keyword>
<evidence type="ECO:0000256" key="16">
    <source>
        <dbReference type="ARBA" id="ARBA00083635"/>
    </source>
</evidence>
<dbReference type="GO" id="GO:0009146">
    <property type="term" value="P:purine nucleoside triphosphate catabolic process"/>
    <property type="evidence" value="ECO:0007669"/>
    <property type="project" value="UniProtKB-ARBA"/>
</dbReference>
<dbReference type="InterPro" id="IPR020922">
    <property type="entry name" value="dITP/XTP_pyrophosphatase"/>
</dbReference>
<comment type="cofactor">
    <cofactor evidence="1">
        <name>Mg(2+)</name>
        <dbReference type="ChEBI" id="CHEBI:18420"/>
    </cofactor>
</comment>
<dbReference type="GO" id="GO:0046872">
    <property type="term" value="F:metal ion binding"/>
    <property type="evidence" value="ECO:0007669"/>
    <property type="project" value="UniProtKB-KW"/>
</dbReference>
<comment type="similarity">
    <text evidence="2">Belongs to the HAM1 NTPase family.</text>
</comment>
<feature type="non-terminal residue" evidence="17">
    <location>
        <position position="1"/>
    </location>
</feature>
<evidence type="ECO:0000256" key="14">
    <source>
        <dbReference type="ARBA" id="ARBA00078805"/>
    </source>
</evidence>
<dbReference type="GO" id="GO:0035870">
    <property type="term" value="F:dITP diphosphatase activity"/>
    <property type="evidence" value="ECO:0007669"/>
    <property type="project" value="UniProtKB-ARBA"/>
</dbReference>
<evidence type="ECO:0000256" key="10">
    <source>
        <dbReference type="ARBA" id="ARBA00052017"/>
    </source>
</evidence>
<keyword evidence="5" id="KW-0547">Nucleotide-binding</keyword>
<keyword evidence="6" id="KW-0378">Hydrolase</keyword>
<evidence type="ECO:0000256" key="11">
    <source>
        <dbReference type="ARBA" id="ARBA00066468"/>
    </source>
</evidence>
<evidence type="ECO:0000256" key="6">
    <source>
        <dbReference type="ARBA" id="ARBA00022801"/>
    </source>
</evidence>
<dbReference type="SUPFAM" id="SSF52972">
    <property type="entry name" value="ITPase-like"/>
    <property type="match status" value="1"/>
</dbReference>
<dbReference type="FunFam" id="3.90.950.10:FF:000001">
    <property type="entry name" value="dITP/XTP pyrophosphatase"/>
    <property type="match status" value="1"/>
</dbReference>
<dbReference type="GO" id="GO:0005829">
    <property type="term" value="C:cytosol"/>
    <property type="evidence" value="ECO:0007669"/>
    <property type="project" value="TreeGrafter"/>
</dbReference>
<comment type="subunit">
    <text evidence="3">Homodimer.</text>
</comment>
<dbReference type="GO" id="GO:0036220">
    <property type="term" value="F:ITP diphosphatase activity"/>
    <property type="evidence" value="ECO:0007669"/>
    <property type="project" value="UniProtKB-EC"/>
</dbReference>
<proteinExistence type="inferred from homology"/>
<dbReference type="HAMAP" id="MF_01405">
    <property type="entry name" value="Non_canon_purine_NTPase"/>
    <property type="match status" value="1"/>
</dbReference>